<dbReference type="EMBL" id="JAEAOA010002274">
    <property type="protein sequence ID" value="KAK3578336.1"/>
    <property type="molecule type" value="Genomic_DNA"/>
</dbReference>
<reference evidence="1" key="2">
    <citation type="journal article" date="2021" name="Genome Biol. Evol.">
        <title>Developing a high-quality reference genome for a parasitic bivalve with doubly uniparental inheritance (Bivalvia: Unionida).</title>
        <authorList>
            <person name="Smith C.H."/>
        </authorList>
    </citation>
    <scope>NUCLEOTIDE SEQUENCE</scope>
    <source>
        <strain evidence="1">CHS0354</strain>
        <tissue evidence="1">Mantle</tissue>
    </source>
</reference>
<sequence length="93" mass="10451">MSDVQQSHTEESSASTIRNIWNEIKAIKDNDVISGIGGIADMTKTKRHNKLSEVKKELDDTDKSVRKTEGINATRGARIYALQVTGHLREWKV</sequence>
<evidence type="ECO:0000313" key="2">
    <source>
        <dbReference type="Proteomes" id="UP001195483"/>
    </source>
</evidence>
<gene>
    <name evidence="1" type="ORF">CHS0354_039043</name>
</gene>
<comment type="caution">
    <text evidence="1">The sequence shown here is derived from an EMBL/GenBank/DDBJ whole genome shotgun (WGS) entry which is preliminary data.</text>
</comment>
<proteinExistence type="predicted"/>
<dbReference type="AlphaFoldDB" id="A0AAE0RRH4"/>
<evidence type="ECO:0000313" key="1">
    <source>
        <dbReference type="EMBL" id="KAK3578336.1"/>
    </source>
</evidence>
<protein>
    <submittedName>
        <fullName evidence="1">Uncharacterized protein</fullName>
    </submittedName>
</protein>
<accession>A0AAE0RRH4</accession>
<keyword evidence="2" id="KW-1185">Reference proteome</keyword>
<organism evidence="1 2">
    <name type="scientific">Potamilus streckersoni</name>
    <dbReference type="NCBI Taxonomy" id="2493646"/>
    <lineage>
        <taxon>Eukaryota</taxon>
        <taxon>Metazoa</taxon>
        <taxon>Spiralia</taxon>
        <taxon>Lophotrochozoa</taxon>
        <taxon>Mollusca</taxon>
        <taxon>Bivalvia</taxon>
        <taxon>Autobranchia</taxon>
        <taxon>Heteroconchia</taxon>
        <taxon>Palaeoheterodonta</taxon>
        <taxon>Unionida</taxon>
        <taxon>Unionoidea</taxon>
        <taxon>Unionidae</taxon>
        <taxon>Ambleminae</taxon>
        <taxon>Lampsilini</taxon>
        <taxon>Potamilus</taxon>
    </lineage>
</organism>
<reference evidence="1" key="1">
    <citation type="journal article" date="2021" name="Genome Biol. Evol.">
        <title>A High-Quality Reference Genome for a Parasitic Bivalve with Doubly Uniparental Inheritance (Bivalvia: Unionida).</title>
        <authorList>
            <person name="Smith C.H."/>
        </authorList>
    </citation>
    <scope>NUCLEOTIDE SEQUENCE</scope>
    <source>
        <strain evidence="1">CHS0354</strain>
    </source>
</reference>
<dbReference type="Proteomes" id="UP001195483">
    <property type="component" value="Unassembled WGS sequence"/>
</dbReference>
<name>A0AAE0RRH4_9BIVA</name>
<reference evidence="1" key="3">
    <citation type="submission" date="2023-05" db="EMBL/GenBank/DDBJ databases">
        <authorList>
            <person name="Smith C.H."/>
        </authorList>
    </citation>
    <scope>NUCLEOTIDE SEQUENCE</scope>
    <source>
        <strain evidence="1">CHS0354</strain>
        <tissue evidence="1">Mantle</tissue>
    </source>
</reference>